<proteinExistence type="predicted"/>
<name>G8R7V9_OWEHD</name>
<feature type="domain" description="Knr4/Smi1-like" evidence="1">
    <location>
        <begin position="48"/>
        <end position="169"/>
    </location>
</feature>
<reference evidence="2 3" key="1">
    <citation type="journal article" date="2012" name="Stand. Genomic Sci.">
        <title>Genome sequence of the orange-pigmented seawater bacterium Owenweeksia hongkongensis type strain (UST20020801(T)).</title>
        <authorList>
            <person name="Riedel T."/>
            <person name="Held B."/>
            <person name="Nolan M."/>
            <person name="Lucas S."/>
            <person name="Lapidus A."/>
            <person name="Tice H."/>
            <person name="Del Rio T.G."/>
            <person name="Cheng J.F."/>
            <person name="Han C."/>
            <person name="Tapia R."/>
            <person name="Goodwin L.A."/>
            <person name="Pitluck S."/>
            <person name="Liolios K."/>
            <person name="Mavromatis K."/>
            <person name="Pagani I."/>
            <person name="Ivanova N."/>
            <person name="Mikhailova N."/>
            <person name="Pati A."/>
            <person name="Chen A."/>
            <person name="Palaniappan K."/>
            <person name="Rohde M."/>
            <person name="Tindall B.J."/>
            <person name="Detter J.C."/>
            <person name="Goker M."/>
            <person name="Woyke T."/>
            <person name="Bristow J."/>
            <person name="Eisen J.A."/>
            <person name="Markowitz V."/>
            <person name="Hugenholtz P."/>
            <person name="Klenk H.P."/>
            <person name="Kyrpides N.C."/>
        </authorList>
    </citation>
    <scope>NUCLEOTIDE SEQUENCE</scope>
    <source>
        <strain evidence="3">DSM 17368 / JCM 12287 / NRRL B-23963</strain>
    </source>
</reference>
<dbReference type="SUPFAM" id="SSF160631">
    <property type="entry name" value="SMI1/KNR4-like"/>
    <property type="match status" value="1"/>
</dbReference>
<dbReference type="KEGG" id="oho:Oweho_2520"/>
<dbReference type="Pfam" id="PF09346">
    <property type="entry name" value="SMI1_KNR4"/>
    <property type="match status" value="1"/>
</dbReference>
<dbReference type="STRING" id="926562.Oweho_2520"/>
<keyword evidence="3" id="KW-1185">Reference proteome</keyword>
<dbReference type="AlphaFoldDB" id="G8R7V9"/>
<dbReference type="SMART" id="SM00860">
    <property type="entry name" value="SMI1_KNR4"/>
    <property type="match status" value="1"/>
</dbReference>
<dbReference type="EMBL" id="CP003156">
    <property type="protein sequence ID" value="AEV33490.1"/>
    <property type="molecule type" value="Genomic_DNA"/>
</dbReference>
<dbReference type="eggNOG" id="ENOG50334E6">
    <property type="taxonomic scope" value="Bacteria"/>
</dbReference>
<protein>
    <submittedName>
        <fullName evidence="2">Putative glucan synthasis protein</fullName>
    </submittedName>
</protein>
<dbReference type="HOGENOM" id="CLU_1502054_0_0_10"/>
<sequence>MDKIIDKYLDEIITLDLNSRPIKIEPEMADKNADQYQEWNKWFPIKSTVTDKELQELEKEIGYKLPDSYKSFLKHKHFYEFYIAECSFCSHPVNTWRVELMKMIFNDYPSENLIETGRIPFASWSDWGLLCFDTTLKCENFEYPIVLWDHEVYDEFQLQYENFENMMIELAQEHEEQRG</sequence>
<accession>G8R7V9</accession>
<dbReference type="Proteomes" id="UP000005631">
    <property type="component" value="Chromosome"/>
</dbReference>
<dbReference type="InterPro" id="IPR037883">
    <property type="entry name" value="Knr4/Smi1-like_sf"/>
</dbReference>
<dbReference type="OrthoDB" id="8611998at2"/>
<evidence type="ECO:0000259" key="1">
    <source>
        <dbReference type="SMART" id="SM00860"/>
    </source>
</evidence>
<dbReference type="Gene3D" id="3.40.1580.10">
    <property type="entry name" value="SMI1/KNR4-like"/>
    <property type="match status" value="1"/>
</dbReference>
<organism evidence="2 3">
    <name type="scientific">Owenweeksia hongkongensis (strain DSM 17368 / CIP 108786 / JCM 12287 / NRRL B-23963 / UST20020801)</name>
    <dbReference type="NCBI Taxonomy" id="926562"/>
    <lineage>
        <taxon>Bacteria</taxon>
        <taxon>Pseudomonadati</taxon>
        <taxon>Bacteroidota</taxon>
        <taxon>Flavobacteriia</taxon>
        <taxon>Flavobacteriales</taxon>
        <taxon>Owenweeksiaceae</taxon>
        <taxon>Owenweeksia</taxon>
    </lineage>
</organism>
<dbReference type="InterPro" id="IPR018958">
    <property type="entry name" value="Knr4/Smi1-like_dom"/>
</dbReference>
<evidence type="ECO:0000313" key="2">
    <source>
        <dbReference type="EMBL" id="AEV33490.1"/>
    </source>
</evidence>
<dbReference type="RefSeq" id="WP_014202839.1">
    <property type="nucleotide sequence ID" value="NC_016599.1"/>
</dbReference>
<gene>
    <name evidence="2" type="ordered locus">Oweho_2520</name>
</gene>
<evidence type="ECO:0000313" key="3">
    <source>
        <dbReference type="Proteomes" id="UP000005631"/>
    </source>
</evidence>